<proteinExistence type="inferred from homology"/>
<comment type="similarity">
    <text evidence="15">Belongs to the class I-like SAM-binding methyltransferase superfamily. DOT1 family.</text>
</comment>
<evidence type="ECO:0000256" key="9">
    <source>
        <dbReference type="ARBA" id="ARBA00022853"/>
    </source>
</evidence>
<dbReference type="GO" id="GO:0140956">
    <property type="term" value="F:histone H3K79 trimethyltransferase activity"/>
    <property type="evidence" value="ECO:0007669"/>
    <property type="project" value="UniProtKB-EC"/>
</dbReference>
<feature type="binding site" evidence="16">
    <location>
        <begin position="347"/>
        <end position="356"/>
    </location>
    <ligand>
        <name>S-adenosyl-L-methionine</name>
        <dbReference type="ChEBI" id="CHEBI:59789"/>
    </ligand>
</feature>
<evidence type="ECO:0000256" key="7">
    <source>
        <dbReference type="ARBA" id="ARBA00022691"/>
    </source>
</evidence>
<dbReference type="GO" id="GO:0000786">
    <property type="term" value="C:nucleosome"/>
    <property type="evidence" value="ECO:0007669"/>
    <property type="project" value="InterPro"/>
</dbReference>
<keyword evidence="12 15" id="KW-0539">Nucleus</keyword>
<feature type="region of interest" description="Disordered" evidence="17">
    <location>
        <begin position="1"/>
        <end position="118"/>
    </location>
</feature>
<gene>
    <name evidence="19" type="ORF">B0T17DRAFT_493707</name>
</gene>
<evidence type="ECO:0000256" key="14">
    <source>
        <dbReference type="ARBA" id="ARBA00047770"/>
    </source>
</evidence>
<feature type="compositionally biased region" description="Low complexity" evidence="17">
    <location>
        <begin position="45"/>
        <end position="73"/>
    </location>
</feature>
<evidence type="ECO:0000256" key="10">
    <source>
        <dbReference type="ARBA" id="ARBA00023015"/>
    </source>
</evidence>
<dbReference type="GO" id="GO:0031509">
    <property type="term" value="P:subtelomeric heterochromatin formation"/>
    <property type="evidence" value="ECO:0007669"/>
    <property type="project" value="InterPro"/>
</dbReference>
<sequence length="506" mass="55835">MSIFNQKSKFKVKTEVRSVRQAVEPSPRPPPPKQKSSGANGRLTAASNSSSRVASPRPPTSAAARRSRGQSASPQVDNDATGAGSVARKRIIGGGGYSQSPRSFSLTSSGDEDEDDDWEDNLDARKRQKRAHQGRLLVDRNRTLRHPKLWVGDETDVAHASIIHAVDVASLKQKCQPVLGLAADQVAVKLQYPGSRYPERYELVSGKDKIEAVKDIIKVVNYVASTYLTDDQATDFLDQTTGIIRKLEKSKNTNDGPGFKLALRDYNERLRALQRKGTIAKNLDGMHGIPKELVAFILDQVYDRTVAPKIELLAKYKNGSDNVYGELLHPFISDIIERTKLTSEKVFVDLGSGVGNVSLQAALEIGCESWGCEMMENACNLAEAQKKEFSARCRLWGIKPGAVHLERGDFRKNDNILAALKRADVVLVNNQAFTSQLNDNLVSMFLDLKPGCKIVSLKTFVHDNKNAENDVATSILDVEHLTYPEEYVSWTNASGTFCISTKKVYS</sequence>
<dbReference type="Gene3D" id="1.10.260.170">
    <property type="match status" value="1"/>
</dbReference>
<evidence type="ECO:0000256" key="4">
    <source>
        <dbReference type="ARBA" id="ARBA00020987"/>
    </source>
</evidence>
<evidence type="ECO:0000313" key="20">
    <source>
        <dbReference type="Proteomes" id="UP001174934"/>
    </source>
</evidence>
<dbReference type="CDD" id="cd02440">
    <property type="entry name" value="AdoMet_MTases"/>
    <property type="match status" value="1"/>
</dbReference>
<dbReference type="InterPro" id="IPR021162">
    <property type="entry name" value="Dot1"/>
</dbReference>
<feature type="binding site" evidence="16">
    <location>
        <position position="373"/>
    </location>
    <ligand>
        <name>S-adenosyl-L-methionine</name>
        <dbReference type="ChEBI" id="CHEBI:59789"/>
    </ligand>
</feature>
<dbReference type="Gene3D" id="3.40.50.150">
    <property type="entry name" value="Vaccinia Virus protein VP39"/>
    <property type="match status" value="1"/>
</dbReference>
<feature type="binding site" evidence="16">
    <location>
        <begin position="324"/>
        <end position="327"/>
    </location>
    <ligand>
        <name>S-adenosyl-L-methionine</name>
        <dbReference type="ChEBI" id="CHEBI:59789"/>
    </ligand>
</feature>
<accession>A0AA39WTA9</accession>
<evidence type="ECO:0000256" key="3">
    <source>
        <dbReference type="ARBA" id="ARBA00012190"/>
    </source>
</evidence>
<comment type="function">
    <text evidence="1 15">Histone methyltransferase that specifically trimethylates histone H3 to form H3K79me3. This methylation is required for telomere silencing and for the pachytene checkpoint during the meiotic cell cycle by allowing the recruitment of RAD9 to double strand breaks. Nucleosomes are preferred as substrate compared to free histone.</text>
</comment>
<dbReference type="PANTHER" id="PTHR21451">
    <property type="entry name" value="HISTONE H3 METHYLTRANSFERASE"/>
    <property type="match status" value="1"/>
</dbReference>
<dbReference type="SUPFAM" id="SSF53335">
    <property type="entry name" value="S-adenosyl-L-methionine-dependent methyltransferases"/>
    <property type="match status" value="1"/>
</dbReference>
<dbReference type="PANTHER" id="PTHR21451:SF0">
    <property type="entry name" value="HISTONE-LYSINE N-METHYLTRANSFERASE, H3 LYSINE-79 SPECIFIC"/>
    <property type="match status" value="1"/>
</dbReference>
<evidence type="ECO:0000256" key="5">
    <source>
        <dbReference type="ARBA" id="ARBA00022603"/>
    </source>
</evidence>
<keyword evidence="8" id="KW-0677">Repeat</keyword>
<evidence type="ECO:0000256" key="16">
    <source>
        <dbReference type="PIRSR" id="PIRSR017570-1"/>
    </source>
</evidence>
<dbReference type="InterPro" id="IPR025789">
    <property type="entry name" value="DOT1_dom"/>
</dbReference>
<comment type="catalytic activity">
    <reaction evidence="14 15">
        <text>L-lysyl(79)-[histone H3] + 3 S-adenosyl-L-methionine = N(6),N(6),N(6)-trimethyl-L-lysyl(79)-[histone H3] + 3 S-adenosyl-L-homocysteine + 3 H(+)</text>
        <dbReference type="Rhea" id="RHEA:60328"/>
        <dbReference type="Rhea" id="RHEA-COMP:15549"/>
        <dbReference type="Rhea" id="RHEA-COMP:15552"/>
        <dbReference type="ChEBI" id="CHEBI:15378"/>
        <dbReference type="ChEBI" id="CHEBI:29969"/>
        <dbReference type="ChEBI" id="CHEBI:57856"/>
        <dbReference type="ChEBI" id="CHEBI:59789"/>
        <dbReference type="ChEBI" id="CHEBI:61961"/>
        <dbReference type="EC" id="2.1.1.360"/>
    </reaction>
</comment>
<dbReference type="InterPro" id="IPR030445">
    <property type="entry name" value="H3-K79_meTrfase"/>
</dbReference>
<keyword evidence="7 15" id="KW-0949">S-adenosyl-L-methionine</keyword>
<evidence type="ECO:0000256" key="1">
    <source>
        <dbReference type="ARBA" id="ARBA00003482"/>
    </source>
</evidence>
<dbReference type="AlphaFoldDB" id="A0AA39WTA9"/>
<dbReference type="Pfam" id="PF08123">
    <property type="entry name" value="DOT1"/>
    <property type="match status" value="1"/>
</dbReference>
<dbReference type="GO" id="GO:0032259">
    <property type="term" value="P:methylation"/>
    <property type="evidence" value="ECO:0007669"/>
    <property type="project" value="UniProtKB-KW"/>
</dbReference>
<evidence type="ECO:0000256" key="8">
    <source>
        <dbReference type="ARBA" id="ARBA00022737"/>
    </source>
</evidence>
<reference evidence="19" key="1">
    <citation type="submission" date="2023-06" db="EMBL/GenBank/DDBJ databases">
        <title>Genome-scale phylogeny and comparative genomics of the fungal order Sordariales.</title>
        <authorList>
            <consortium name="Lawrence Berkeley National Laboratory"/>
            <person name="Hensen N."/>
            <person name="Bonometti L."/>
            <person name="Westerberg I."/>
            <person name="Brannstrom I.O."/>
            <person name="Guillou S."/>
            <person name="Cros-Aarteil S."/>
            <person name="Calhoun S."/>
            <person name="Haridas S."/>
            <person name="Kuo A."/>
            <person name="Mondo S."/>
            <person name="Pangilinan J."/>
            <person name="Riley R."/>
            <person name="LaButti K."/>
            <person name="Andreopoulos B."/>
            <person name="Lipzen A."/>
            <person name="Chen C."/>
            <person name="Yanf M."/>
            <person name="Daum C."/>
            <person name="Ng V."/>
            <person name="Clum A."/>
            <person name="Steindorff A."/>
            <person name="Ohm R."/>
            <person name="Martin F."/>
            <person name="Silar P."/>
            <person name="Natvig D."/>
            <person name="Lalanne C."/>
            <person name="Gautier V."/>
            <person name="Ament-velasquez S.L."/>
            <person name="Kruys A."/>
            <person name="Hutchinson M.I."/>
            <person name="Powell A.J."/>
            <person name="Barry K."/>
            <person name="Miller A.N."/>
            <person name="Grigoriev I.V."/>
            <person name="Debuchy R."/>
            <person name="Gladieux P."/>
            <person name="Thoren M.H."/>
            <person name="Johannesson H."/>
        </authorList>
    </citation>
    <scope>NUCLEOTIDE SEQUENCE</scope>
    <source>
        <strain evidence="19">SMH3391-2</strain>
    </source>
</reference>
<evidence type="ECO:0000256" key="6">
    <source>
        <dbReference type="ARBA" id="ARBA00022679"/>
    </source>
</evidence>
<dbReference type="FunFam" id="3.40.50.150:FF:000033">
    <property type="entry name" value="Histone-lysine N-methyltransferase, H3 lysine-79 specific"/>
    <property type="match status" value="1"/>
</dbReference>
<keyword evidence="6 15" id="KW-0808">Transferase</keyword>
<keyword evidence="10 15" id="KW-0805">Transcription regulation</keyword>
<evidence type="ECO:0000256" key="13">
    <source>
        <dbReference type="ARBA" id="ARBA00029821"/>
    </source>
</evidence>
<evidence type="ECO:0000256" key="17">
    <source>
        <dbReference type="SAM" id="MobiDB-lite"/>
    </source>
</evidence>
<evidence type="ECO:0000259" key="18">
    <source>
        <dbReference type="PROSITE" id="PS51569"/>
    </source>
</evidence>
<keyword evidence="11 15" id="KW-0804">Transcription</keyword>
<comment type="caution">
    <text evidence="19">The sequence shown here is derived from an EMBL/GenBank/DDBJ whole genome shotgun (WGS) entry which is preliminary data.</text>
</comment>
<evidence type="ECO:0000256" key="11">
    <source>
        <dbReference type="ARBA" id="ARBA00023163"/>
    </source>
</evidence>
<dbReference type="GO" id="GO:0042393">
    <property type="term" value="F:histone binding"/>
    <property type="evidence" value="ECO:0007669"/>
    <property type="project" value="InterPro"/>
</dbReference>
<dbReference type="PIRSF" id="PIRSF017570">
    <property type="entry name" value="Histone_H3-K79_MeTrfase"/>
    <property type="match status" value="1"/>
</dbReference>
<dbReference type="InterPro" id="IPR029063">
    <property type="entry name" value="SAM-dependent_MTases_sf"/>
</dbReference>
<dbReference type="Proteomes" id="UP001174934">
    <property type="component" value="Unassembled WGS sequence"/>
</dbReference>
<dbReference type="GO" id="GO:0006281">
    <property type="term" value="P:DNA repair"/>
    <property type="evidence" value="ECO:0007669"/>
    <property type="project" value="InterPro"/>
</dbReference>
<evidence type="ECO:0000313" key="19">
    <source>
        <dbReference type="EMBL" id="KAK0621197.1"/>
    </source>
</evidence>
<dbReference type="EC" id="2.1.1.360" evidence="3 15"/>
<organism evidence="19 20">
    <name type="scientific">Bombardia bombarda</name>
    <dbReference type="NCBI Taxonomy" id="252184"/>
    <lineage>
        <taxon>Eukaryota</taxon>
        <taxon>Fungi</taxon>
        <taxon>Dikarya</taxon>
        <taxon>Ascomycota</taxon>
        <taxon>Pezizomycotina</taxon>
        <taxon>Sordariomycetes</taxon>
        <taxon>Sordariomycetidae</taxon>
        <taxon>Sordariales</taxon>
        <taxon>Lasiosphaeriaceae</taxon>
        <taxon>Bombardia</taxon>
    </lineage>
</organism>
<evidence type="ECO:0000256" key="12">
    <source>
        <dbReference type="ARBA" id="ARBA00023242"/>
    </source>
</evidence>
<comment type="subcellular location">
    <subcellularLocation>
        <location evidence="2 15">Nucleus</location>
    </subcellularLocation>
</comment>
<dbReference type="GO" id="GO:0000781">
    <property type="term" value="C:chromosome, telomeric region"/>
    <property type="evidence" value="ECO:0007669"/>
    <property type="project" value="GOC"/>
</dbReference>
<keyword evidence="20" id="KW-1185">Reference proteome</keyword>
<dbReference type="PROSITE" id="PS51569">
    <property type="entry name" value="DOT1"/>
    <property type="match status" value="1"/>
</dbReference>
<evidence type="ECO:0000256" key="15">
    <source>
        <dbReference type="PIRNR" id="PIRNR017570"/>
    </source>
</evidence>
<keyword evidence="9 15" id="KW-0156">Chromatin regulator</keyword>
<dbReference type="EMBL" id="JAULSR010000004">
    <property type="protein sequence ID" value="KAK0621197.1"/>
    <property type="molecule type" value="Genomic_DNA"/>
</dbReference>
<feature type="binding site" evidence="16">
    <location>
        <begin position="409"/>
        <end position="410"/>
    </location>
    <ligand>
        <name>S-adenosyl-L-methionine</name>
        <dbReference type="ChEBI" id="CHEBI:59789"/>
    </ligand>
</feature>
<evidence type="ECO:0000256" key="2">
    <source>
        <dbReference type="ARBA" id="ARBA00004123"/>
    </source>
</evidence>
<feature type="compositionally biased region" description="Polar residues" evidence="17">
    <location>
        <begin position="98"/>
        <end position="109"/>
    </location>
</feature>
<keyword evidence="5 15" id="KW-0489">Methyltransferase</keyword>
<feature type="domain" description="DOT1" evidence="18">
    <location>
        <begin position="199"/>
        <end position="506"/>
    </location>
</feature>
<protein>
    <recommendedName>
        <fullName evidence="4 15">Histone-lysine N-methyltransferase, H3 lysine-79 specific</fullName>
        <ecNumber evidence="3 15">2.1.1.360</ecNumber>
    </recommendedName>
    <alternativeName>
        <fullName evidence="13 15">Histone H3-K79 methyltransferase</fullName>
    </alternativeName>
</protein>
<name>A0AA39WTA9_9PEZI</name>
<dbReference type="GO" id="GO:0005634">
    <property type="term" value="C:nucleus"/>
    <property type="evidence" value="ECO:0007669"/>
    <property type="project" value="UniProtKB-SubCell"/>
</dbReference>
<dbReference type="GO" id="GO:0000077">
    <property type="term" value="P:DNA damage checkpoint signaling"/>
    <property type="evidence" value="ECO:0007669"/>
    <property type="project" value="InterPro"/>
</dbReference>